<feature type="binding site" evidence="17">
    <location>
        <position position="94"/>
    </location>
    <ligand>
        <name>[4Fe-4S] cluster</name>
        <dbReference type="ChEBI" id="CHEBI:49883"/>
    </ligand>
</feature>
<dbReference type="UniPathway" id="UPA00392"/>
<reference evidence="18 19" key="1">
    <citation type="submission" date="2017-06" db="EMBL/GenBank/DDBJ databases">
        <title>Novel microbial phyla capable of carbon fixation and sulfur reduction in deep-sea sediments.</title>
        <authorList>
            <person name="Huang J."/>
            <person name="Baker B."/>
            <person name="Wang Y."/>
        </authorList>
    </citation>
    <scope>NUCLEOTIDE SEQUENCE [LARGE SCALE GENOMIC DNA]</scope>
    <source>
        <strain evidence="18">B3_LCP</strain>
    </source>
</reference>
<evidence type="ECO:0000256" key="6">
    <source>
        <dbReference type="ARBA" id="ARBA00022485"/>
    </source>
</evidence>
<evidence type="ECO:0000256" key="15">
    <source>
        <dbReference type="ARBA" id="ARBA00031446"/>
    </source>
</evidence>
<dbReference type="AlphaFoldDB" id="A0A532UVW8"/>
<evidence type="ECO:0000256" key="1">
    <source>
        <dbReference type="ARBA" id="ARBA00002268"/>
    </source>
</evidence>
<evidence type="ECO:0000256" key="3">
    <source>
        <dbReference type="ARBA" id="ARBA00008207"/>
    </source>
</evidence>
<comment type="catalytic activity">
    <reaction evidence="16 17">
        <text>epoxyqueuosine(34) in tRNA + AH2 = queuosine(34) in tRNA + A + H2O</text>
        <dbReference type="Rhea" id="RHEA:32159"/>
        <dbReference type="Rhea" id="RHEA-COMP:18571"/>
        <dbReference type="Rhea" id="RHEA-COMP:18582"/>
        <dbReference type="ChEBI" id="CHEBI:13193"/>
        <dbReference type="ChEBI" id="CHEBI:15377"/>
        <dbReference type="ChEBI" id="CHEBI:17499"/>
        <dbReference type="ChEBI" id="CHEBI:194431"/>
        <dbReference type="ChEBI" id="CHEBI:194443"/>
        <dbReference type="EC" id="1.17.99.6"/>
    </reaction>
</comment>
<feature type="disulfide bond" description="Redox-active" evidence="17">
    <location>
        <begin position="173"/>
        <end position="175"/>
    </location>
</feature>
<evidence type="ECO:0000256" key="8">
    <source>
        <dbReference type="ARBA" id="ARBA00022723"/>
    </source>
</evidence>
<accession>A0A532UVW8</accession>
<dbReference type="EMBL" id="NJBN01000008">
    <property type="protein sequence ID" value="TKJ39042.1"/>
    <property type="molecule type" value="Genomic_DNA"/>
</dbReference>
<evidence type="ECO:0000256" key="11">
    <source>
        <dbReference type="ARBA" id="ARBA00023004"/>
    </source>
</evidence>
<name>A0A532UVW8_UNCL8</name>
<comment type="caution">
    <text evidence="18">The sequence shown here is derived from an EMBL/GenBank/DDBJ whole genome shotgun (WGS) entry which is preliminary data.</text>
</comment>
<dbReference type="Proteomes" id="UP000319619">
    <property type="component" value="Unassembled WGS sequence"/>
</dbReference>
<gene>
    <name evidence="17" type="primary">queH</name>
    <name evidence="18" type="ORF">CEE37_11500</name>
</gene>
<dbReference type="GO" id="GO:0046872">
    <property type="term" value="F:metal ion binding"/>
    <property type="evidence" value="ECO:0007669"/>
    <property type="project" value="UniProtKB-KW"/>
</dbReference>
<proteinExistence type="inferred from homology"/>
<organism evidence="18 19">
    <name type="scientific">candidate division LCP-89 bacterium B3_LCP</name>
    <dbReference type="NCBI Taxonomy" id="2012998"/>
    <lineage>
        <taxon>Bacteria</taxon>
        <taxon>Pseudomonadati</taxon>
        <taxon>Bacteria division LCP-89</taxon>
    </lineage>
</organism>
<evidence type="ECO:0000256" key="4">
    <source>
        <dbReference type="ARBA" id="ARBA00012622"/>
    </source>
</evidence>
<evidence type="ECO:0000256" key="2">
    <source>
        <dbReference type="ARBA" id="ARBA00004691"/>
    </source>
</evidence>
<evidence type="ECO:0000256" key="14">
    <source>
        <dbReference type="ARBA" id="ARBA00023284"/>
    </source>
</evidence>
<feature type="binding site" evidence="17">
    <location>
        <position position="14"/>
    </location>
    <ligand>
        <name>[4Fe-4S] cluster</name>
        <dbReference type="ChEBI" id="CHEBI:49883"/>
    </ligand>
</feature>
<evidence type="ECO:0000256" key="9">
    <source>
        <dbReference type="ARBA" id="ARBA00022785"/>
    </source>
</evidence>
<evidence type="ECO:0000256" key="12">
    <source>
        <dbReference type="ARBA" id="ARBA00023014"/>
    </source>
</evidence>
<comment type="similarity">
    <text evidence="3 17">Belongs to the QueH family.</text>
</comment>
<keyword evidence="11 17" id="KW-0408">Iron</keyword>
<feature type="binding site" evidence="17">
    <location>
        <position position="91"/>
    </location>
    <ligand>
        <name>[4Fe-4S] cluster</name>
        <dbReference type="ChEBI" id="CHEBI:49883"/>
    </ligand>
</feature>
<dbReference type="PANTHER" id="PTHR36701">
    <property type="entry name" value="EPOXYQUEUOSINE REDUCTASE QUEH"/>
    <property type="match status" value="1"/>
</dbReference>
<keyword evidence="13 17" id="KW-1015">Disulfide bond</keyword>
<dbReference type="PANTHER" id="PTHR36701:SF1">
    <property type="entry name" value="EPOXYQUEUOSINE REDUCTASE QUEH"/>
    <property type="match status" value="1"/>
</dbReference>
<evidence type="ECO:0000256" key="16">
    <source>
        <dbReference type="ARBA" id="ARBA00047415"/>
    </source>
</evidence>
<keyword evidence="12 17" id="KW-0411">Iron-sulfur</keyword>
<evidence type="ECO:0000256" key="17">
    <source>
        <dbReference type="HAMAP-Rule" id="MF_02089"/>
    </source>
</evidence>
<dbReference type="EC" id="1.17.99.6" evidence="4 17"/>
<keyword evidence="9 17" id="KW-0671">Queuosine biosynthesis</keyword>
<protein>
    <recommendedName>
        <fullName evidence="5 17">Epoxyqueuosine reductase QueH</fullName>
        <ecNumber evidence="4 17">1.17.99.6</ecNumber>
    </recommendedName>
    <alternativeName>
        <fullName evidence="15 17">Queuosine biosynthesis protein QueH</fullName>
    </alternativeName>
</protein>
<keyword evidence="14 17" id="KW-0676">Redox-active center</keyword>
<comment type="pathway">
    <text evidence="2 17">tRNA modification; tRNA-queuosine biosynthesis.</text>
</comment>
<dbReference type="HAMAP" id="MF_02089">
    <property type="entry name" value="QueH"/>
    <property type="match status" value="1"/>
</dbReference>
<feature type="binding site" evidence="17">
    <location>
        <position position="13"/>
    </location>
    <ligand>
        <name>[4Fe-4S] cluster</name>
        <dbReference type="ChEBI" id="CHEBI:49883"/>
    </ligand>
</feature>
<keyword evidence="6 17" id="KW-0004">4Fe-4S</keyword>
<evidence type="ECO:0000256" key="7">
    <source>
        <dbReference type="ARBA" id="ARBA00022694"/>
    </source>
</evidence>
<evidence type="ECO:0000256" key="13">
    <source>
        <dbReference type="ARBA" id="ARBA00023157"/>
    </source>
</evidence>
<comment type="function">
    <text evidence="1 17">Catalyzes the conversion of epoxyqueuosine (oQ) to queuosine (Q), which is a hypermodified base found in the wobble positions of tRNA(Asp), tRNA(Asn), tRNA(His) and tRNA(Tyr).</text>
</comment>
<keyword evidence="8 17" id="KW-0479">Metal-binding</keyword>
<keyword evidence="7 17" id="KW-0819">tRNA processing</keyword>
<dbReference type="GO" id="GO:0051539">
    <property type="term" value="F:4 iron, 4 sulfur cluster binding"/>
    <property type="evidence" value="ECO:0007669"/>
    <property type="project" value="UniProtKB-UniRule"/>
</dbReference>
<evidence type="ECO:0000313" key="19">
    <source>
        <dbReference type="Proteomes" id="UP000319619"/>
    </source>
</evidence>
<dbReference type="Pfam" id="PF02677">
    <property type="entry name" value="QueH"/>
    <property type="match status" value="1"/>
</dbReference>
<dbReference type="GO" id="GO:0052693">
    <property type="term" value="F:epoxyqueuosine reductase activity"/>
    <property type="evidence" value="ECO:0007669"/>
    <property type="project" value="UniProtKB-UniRule"/>
</dbReference>
<evidence type="ECO:0000256" key="10">
    <source>
        <dbReference type="ARBA" id="ARBA00023002"/>
    </source>
</evidence>
<evidence type="ECO:0000256" key="5">
    <source>
        <dbReference type="ARBA" id="ARBA00016895"/>
    </source>
</evidence>
<dbReference type="GO" id="GO:0008616">
    <property type="term" value="P:tRNA queuosine(34) biosynthetic process"/>
    <property type="evidence" value="ECO:0007669"/>
    <property type="project" value="UniProtKB-UniRule"/>
</dbReference>
<keyword evidence="10 17" id="KW-0560">Oxidoreductase</keyword>
<dbReference type="InterPro" id="IPR003828">
    <property type="entry name" value="QueH"/>
</dbReference>
<sequence>MRGRVMRLLLHVCCAPDVTVALERLPETERFCLYFDNPNIHPAEEYARRLAAFYQVICNSGVDCVVGGYDPEFWHEHVKDHEEDEEGGERCSECIAYRLERTAKKAKLREFDTIGCVFSTSPHKNAELINRIGKEIAQKHSLDFLESNFKKKEGFKRSVEISRQLGIYRQNYCGCIHSSKQ</sequence>
<evidence type="ECO:0000313" key="18">
    <source>
        <dbReference type="EMBL" id="TKJ39042.1"/>
    </source>
</evidence>